<dbReference type="Gene3D" id="2.40.70.10">
    <property type="entry name" value="Acid Proteases"/>
    <property type="match status" value="1"/>
</dbReference>
<proteinExistence type="predicted"/>
<dbReference type="Gene3D" id="3.30.70.270">
    <property type="match status" value="1"/>
</dbReference>
<dbReference type="EMBL" id="JAUUTY010000006">
    <property type="protein sequence ID" value="KAK1619812.1"/>
    <property type="molecule type" value="Genomic_DNA"/>
</dbReference>
<evidence type="ECO:0000256" key="5">
    <source>
        <dbReference type="ARBA" id="ARBA00022759"/>
    </source>
</evidence>
<keyword evidence="2" id="KW-0808">Transferase</keyword>
<evidence type="ECO:0000313" key="11">
    <source>
        <dbReference type="Proteomes" id="UP001231189"/>
    </source>
</evidence>
<reference evidence="10" key="1">
    <citation type="submission" date="2023-07" db="EMBL/GenBank/DDBJ databases">
        <title>A chromosome-level genome assembly of Lolium multiflorum.</title>
        <authorList>
            <person name="Chen Y."/>
            <person name="Copetti D."/>
            <person name="Kolliker R."/>
            <person name="Studer B."/>
        </authorList>
    </citation>
    <scope>NUCLEOTIDE SEQUENCE</scope>
    <source>
        <strain evidence="10">02402/16</strain>
        <tissue evidence="10">Leaf</tissue>
    </source>
</reference>
<dbReference type="PANTHER" id="PTHR24559:SF450">
    <property type="entry name" value="RNA-DIRECTED DNA POLYMERASE HOMOLOG"/>
    <property type="match status" value="1"/>
</dbReference>
<gene>
    <name evidence="10" type="ORF">QYE76_025329</name>
</gene>
<evidence type="ECO:0000256" key="2">
    <source>
        <dbReference type="ARBA" id="ARBA00022679"/>
    </source>
</evidence>
<dbReference type="PANTHER" id="PTHR24559">
    <property type="entry name" value="TRANSPOSON TY3-I GAG-POL POLYPROTEIN"/>
    <property type="match status" value="1"/>
</dbReference>
<evidence type="ECO:0000256" key="8">
    <source>
        <dbReference type="SAM" id="MobiDB-lite"/>
    </source>
</evidence>
<dbReference type="InterPro" id="IPR043502">
    <property type="entry name" value="DNA/RNA_pol_sf"/>
</dbReference>
<feature type="region of interest" description="Disordered" evidence="8">
    <location>
        <begin position="73"/>
        <end position="125"/>
    </location>
</feature>
<feature type="compositionally biased region" description="Low complexity" evidence="8">
    <location>
        <begin position="108"/>
        <end position="125"/>
    </location>
</feature>
<evidence type="ECO:0000313" key="10">
    <source>
        <dbReference type="EMBL" id="KAK1619812.1"/>
    </source>
</evidence>
<keyword evidence="11" id="KW-1185">Reference proteome</keyword>
<dbReference type="Proteomes" id="UP001231189">
    <property type="component" value="Unassembled WGS sequence"/>
</dbReference>
<keyword evidence="7" id="KW-0695">RNA-directed DNA polymerase</keyword>
<evidence type="ECO:0000256" key="6">
    <source>
        <dbReference type="ARBA" id="ARBA00022801"/>
    </source>
</evidence>
<dbReference type="PROSITE" id="PS50878">
    <property type="entry name" value="RT_POL"/>
    <property type="match status" value="1"/>
</dbReference>
<feature type="domain" description="Reverse transcriptase" evidence="9">
    <location>
        <begin position="705"/>
        <end position="861"/>
    </location>
</feature>
<dbReference type="Gene3D" id="3.10.10.10">
    <property type="entry name" value="HIV Type 1 Reverse Transcriptase, subunit A, domain 1"/>
    <property type="match status" value="1"/>
</dbReference>
<evidence type="ECO:0000256" key="1">
    <source>
        <dbReference type="ARBA" id="ARBA00022670"/>
    </source>
</evidence>
<protein>
    <recommendedName>
        <fullName evidence="9">Reverse transcriptase domain-containing protein</fullName>
    </recommendedName>
</protein>
<dbReference type="InterPro" id="IPR000477">
    <property type="entry name" value="RT_dom"/>
</dbReference>
<dbReference type="GO" id="GO:0004519">
    <property type="term" value="F:endonuclease activity"/>
    <property type="evidence" value="ECO:0007669"/>
    <property type="project" value="UniProtKB-KW"/>
</dbReference>
<dbReference type="Pfam" id="PF08284">
    <property type="entry name" value="RVP_2"/>
    <property type="match status" value="1"/>
</dbReference>
<keyword evidence="3" id="KW-0548">Nucleotidyltransferase</keyword>
<dbReference type="GO" id="GO:0003964">
    <property type="term" value="F:RNA-directed DNA polymerase activity"/>
    <property type="evidence" value="ECO:0007669"/>
    <property type="project" value="UniProtKB-KW"/>
</dbReference>
<dbReference type="SUPFAM" id="SSF56672">
    <property type="entry name" value="DNA/RNA polymerases"/>
    <property type="match status" value="1"/>
</dbReference>
<dbReference type="AlphaFoldDB" id="A0AAD8RGR3"/>
<evidence type="ECO:0000256" key="4">
    <source>
        <dbReference type="ARBA" id="ARBA00022722"/>
    </source>
</evidence>
<sequence length="861" mass="94655">MGEAAEPTAATLVQLQSSLDLLHGVVAGVDTAQQQMRTQLEHQAAAISDSTSKHNDTARILAALLERLQLVEHGESNRPPPEEVEPDPAAEFGKGHAYTQPAQPHWRGNTAGASSSAAGHGTGNHIDLDANSAGLLGGASDSGRRGAGGGGVGGVGGGGLGGAGGGGLGGAGGGCLGGVGGGRPGTLGADAGGRAPMPKMSFPRFDGEHPRIWRDKCYDYFRAFNISPALWLTTATLHMDGNAAIWLQSYKQRHELRLWPQFISAVEAEFGADDQRKCLKALLALKQVGTVEEYHKEFQTLVYQVSMYNPHYDEQFFISQFIKGLKLEIRGMVESQVPQNLERAILLARVQQEVMEDARPRGQRHVPVHRLEGAPARTEAPKPAVKLATGEYWKERQLRDYRRNNGECFKCGEKYDPTHVCKQKLAGTLNVIGTNEDPIQLSEENLNIMELQDIATAEQLSLSINAMAGSEGDDCLRLRALVGNQVMIILVDSGSSNCFLNAAMLDRIQCTVKEVPPMAVKVANGEYMYSSKCVPELSWWSHGATFTTSMRVVDLGGYDAILGMDWLKQHSPMTTDWKKKFLSFPYKGQQVTLHGVQPVSATAIREIPVEQLAKWAKGNEVWALAVVHPDAQASRERVQPDTPPEVQSLLTEFNQVFAEPTALPPPRQYDHTISLKPDAAPFNSRPYRYSPAHKDEIERQVATMLAAGLIVPSMSPFASPVLLVQKKDGTWRFCVDYRRLNELTIKNVFPMPVIDELLDELAGARIFSKLDLRAGYHQIRVLPADEHKTAFKTHQGHYQFRVMPFGLCNAPATFQCVMNTVLRPCLRRSVLVFMDDILVYSKSLDEHIQHLREVLSILQEE</sequence>
<keyword evidence="5" id="KW-0255">Endonuclease</keyword>
<comment type="caution">
    <text evidence="10">The sequence shown here is derived from an EMBL/GenBank/DDBJ whole genome shotgun (WGS) entry which is preliminary data.</text>
</comment>
<dbReference type="InterPro" id="IPR053134">
    <property type="entry name" value="RNA-dir_DNA_polymerase"/>
</dbReference>
<dbReference type="Pfam" id="PF00078">
    <property type="entry name" value="RVT_1"/>
    <property type="match status" value="1"/>
</dbReference>
<keyword evidence="4" id="KW-0540">Nuclease</keyword>
<evidence type="ECO:0000256" key="3">
    <source>
        <dbReference type="ARBA" id="ARBA00022695"/>
    </source>
</evidence>
<evidence type="ECO:0000259" key="9">
    <source>
        <dbReference type="PROSITE" id="PS50878"/>
    </source>
</evidence>
<accession>A0AAD8RGR3</accession>
<keyword evidence="1" id="KW-0645">Protease</keyword>
<dbReference type="InterPro" id="IPR021109">
    <property type="entry name" value="Peptidase_aspartic_dom_sf"/>
</dbReference>
<dbReference type="CDD" id="cd00303">
    <property type="entry name" value="retropepsin_like"/>
    <property type="match status" value="1"/>
</dbReference>
<dbReference type="CDD" id="cd01647">
    <property type="entry name" value="RT_LTR"/>
    <property type="match status" value="1"/>
</dbReference>
<dbReference type="GO" id="GO:0006508">
    <property type="term" value="P:proteolysis"/>
    <property type="evidence" value="ECO:0007669"/>
    <property type="project" value="UniProtKB-KW"/>
</dbReference>
<dbReference type="SUPFAM" id="SSF50630">
    <property type="entry name" value="Acid proteases"/>
    <property type="match status" value="1"/>
</dbReference>
<name>A0AAD8RGR3_LOLMU</name>
<organism evidence="10 11">
    <name type="scientific">Lolium multiflorum</name>
    <name type="common">Italian ryegrass</name>
    <name type="synonym">Lolium perenne subsp. multiflorum</name>
    <dbReference type="NCBI Taxonomy" id="4521"/>
    <lineage>
        <taxon>Eukaryota</taxon>
        <taxon>Viridiplantae</taxon>
        <taxon>Streptophyta</taxon>
        <taxon>Embryophyta</taxon>
        <taxon>Tracheophyta</taxon>
        <taxon>Spermatophyta</taxon>
        <taxon>Magnoliopsida</taxon>
        <taxon>Liliopsida</taxon>
        <taxon>Poales</taxon>
        <taxon>Poaceae</taxon>
        <taxon>BOP clade</taxon>
        <taxon>Pooideae</taxon>
        <taxon>Poodae</taxon>
        <taxon>Poeae</taxon>
        <taxon>Poeae Chloroplast Group 2 (Poeae type)</taxon>
        <taxon>Loliodinae</taxon>
        <taxon>Loliinae</taxon>
        <taxon>Lolium</taxon>
    </lineage>
</organism>
<keyword evidence="6" id="KW-0378">Hydrolase</keyword>
<dbReference type="GO" id="GO:0008233">
    <property type="term" value="F:peptidase activity"/>
    <property type="evidence" value="ECO:0007669"/>
    <property type="project" value="UniProtKB-KW"/>
</dbReference>
<dbReference type="InterPro" id="IPR043128">
    <property type="entry name" value="Rev_trsase/Diguanyl_cyclase"/>
</dbReference>
<dbReference type="InterPro" id="IPR005162">
    <property type="entry name" value="Retrotrans_gag_dom"/>
</dbReference>
<evidence type="ECO:0000256" key="7">
    <source>
        <dbReference type="ARBA" id="ARBA00022918"/>
    </source>
</evidence>
<dbReference type="Pfam" id="PF03732">
    <property type="entry name" value="Retrotrans_gag"/>
    <property type="match status" value="1"/>
</dbReference>
<dbReference type="FunFam" id="3.10.10.10:FF:000007">
    <property type="entry name" value="Retrovirus-related Pol polyprotein from transposon 17.6-like Protein"/>
    <property type="match status" value="1"/>
</dbReference>